<organism evidence="3 4">
    <name type="scientific">Knipowitschia caucasica</name>
    <name type="common">Caucasian dwarf goby</name>
    <name type="synonym">Pomatoschistus caucasicus</name>
    <dbReference type="NCBI Taxonomy" id="637954"/>
    <lineage>
        <taxon>Eukaryota</taxon>
        <taxon>Metazoa</taxon>
        <taxon>Chordata</taxon>
        <taxon>Craniata</taxon>
        <taxon>Vertebrata</taxon>
        <taxon>Euteleostomi</taxon>
        <taxon>Actinopterygii</taxon>
        <taxon>Neopterygii</taxon>
        <taxon>Teleostei</taxon>
        <taxon>Neoteleostei</taxon>
        <taxon>Acanthomorphata</taxon>
        <taxon>Gobiaria</taxon>
        <taxon>Gobiiformes</taxon>
        <taxon>Gobioidei</taxon>
        <taxon>Gobiidae</taxon>
        <taxon>Gobiinae</taxon>
        <taxon>Knipowitschia</taxon>
    </lineage>
</organism>
<dbReference type="PROSITE" id="PS50870">
    <property type="entry name" value="AH"/>
    <property type="match status" value="1"/>
</dbReference>
<dbReference type="CDD" id="cd07661">
    <property type="entry name" value="BAR_ICA69"/>
    <property type="match status" value="1"/>
</dbReference>
<dbReference type="InterPro" id="IPR010504">
    <property type="entry name" value="AH_dom"/>
</dbReference>
<gene>
    <name evidence="3" type="ORF">KC01_LOCUS38670</name>
</gene>
<evidence type="ECO:0000313" key="4">
    <source>
        <dbReference type="Proteomes" id="UP001497482"/>
    </source>
</evidence>
<feature type="region of interest" description="Disordered" evidence="1">
    <location>
        <begin position="255"/>
        <end position="364"/>
    </location>
</feature>
<keyword evidence="4" id="KW-1185">Reference proteome</keyword>
<evidence type="ECO:0000256" key="1">
    <source>
        <dbReference type="SAM" id="MobiDB-lite"/>
    </source>
</evidence>
<dbReference type="AlphaFoldDB" id="A0AAV2MH16"/>
<dbReference type="GO" id="GO:0019904">
    <property type="term" value="F:protein domain specific binding"/>
    <property type="evidence" value="ECO:0007669"/>
    <property type="project" value="InterPro"/>
</dbReference>
<name>A0AAV2MH16_KNICA</name>
<protein>
    <recommendedName>
        <fullName evidence="2">AH domain-containing protein</fullName>
    </recommendedName>
</protein>
<dbReference type="GO" id="GO:0005794">
    <property type="term" value="C:Golgi apparatus"/>
    <property type="evidence" value="ECO:0007669"/>
    <property type="project" value="TreeGrafter"/>
</dbReference>
<dbReference type="PANTHER" id="PTHR10164">
    <property type="entry name" value="ISLET CELL AUTOANTIGEN 1"/>
    <property type="match status" value="1"/>
</dbReference>
<dbReference type="InterPro" id="IPR006723">
    <property type="entry name" value="Islet_autoAg_Ica1_C"/>
</dbReference>
<reference evidence="3 4" key="1">
    <citation type="submission" date="2024-04" db="EMBL/GenBank/DDBJ databases">
        <authorList>
            <person name="Waldvogel A.-M."/>
            <person name="Schoenle A."/>
        </authorList>
    </citation>
    <scope>NUCLEOTIDE SEQUENCE [LARGE SCALE GENOMIC DNA]</scope>
</reference>
<feature type="compositionally biased region" description="Basic residues" evidence="1">
    <location>
        <begin position="274"/>
        <end position="283"/>
    </location>
</feature>
<proteinExistence type="predicted"/>
<dbReference type="Proteomes" id="UP001497482">
    <property type="component" value="Chromosome 7"/>
</dbReference>
<dbReference type="SMART" id="SM01015">
    <property type="entry name" value="Arfaptin"/>
    <property type="match status" value="1"/>
</dbReference>
<dbReference type="Gene3D" id="1.20.1270.60">
    <property type="entry name" value="Arfaptin homology (AH) domain/BAR domain"/>
    <property type="match status" value="1"/>
</dbReference>
<sequence length="415" mass="47855">MELSSWKPEHVNVGHGSPGSFSVLRRFQQRYWQTRQTLLTVTRQRQDEGVVGSDAELDAKLEVFHCIQRTCMELLKVIEQYQKKLCVLSQEEVELGRFLRSQGSQDRTRAGKIMQATGKALCFSSQQRMALRPPLLRLYQEVETFRYRAISDTWLTVNRMEQSRTEYSGALLWMKDVSRELDPDTDNHMDQFRRVQAEVRSTKSSFDGLRRDVCQKVDMLGASRCNLLSHLLTAYQSTLLHIWGKTSRTMAAIHESFESNESTQESKGRTETRRRTKTKRRPVHGNETTEQHLPPEYEQEKLDTREEQGSRSQAEGDELDSVALLNDILGPLSLDPGDWSQGPSAEEGEKTEEREEREKRKEREDFFLPSELLDQSLSTLHAADASGRPKPLTDWLNLFADLDPLSRPEQQDHNA</sequence>
<dbReference type="EMBL" id="OZ035829">
    <property type="protein sequence ID" value="CAL1612346.1"/>
    <property type="molecule type" value="Genomic_DNA"/>
</dbReference>
<dbReference type="FunFam" id="1.20.1270.60:FF:000015">
    <property type="entry name" value="Islet cell autoantigen 1, 69kDa"/>
    <property type="match status" value="1"/>
</dbReference>
<feature type="compositionally biased region" description="Basic and acidic residues" evidence="1">
    <location>
        <begin position="264"/>
        <end position="273"/>
    </location>
</feature>
<feature type="domain" description="AH" evidence="2">
    <location>
        <begin position="52"/>
        <end position="255"/>
    </location>
</feature>
<dbReference type="Pfam" id="PF04629">
    <property type="entry name" value="ICA69"/>
    <property type="match status" value="1"/>
</dbReference>
<evidence type="ECO:0000313" key="3">
    <source>
        <dbReference type="EMBL" id="CAL1612346.1"/>
    </source>
</evidence>
<dbReference type="GO" id="GO:0051049">
    <property type="term" value="P:regulation of transport"/>
    <property type="evidence" value="ECO:0007669"/>
    <property type="project" value="TreeGrafter"/>
</dbReference>
<dbReference type="SMART" id="SM01237">
    <property type="entry name" value="ICA69"/>
    <property type="match status" value="1"/>
</dbReference>
<evidence type="ECO:0000259" key="2">
    <source>
        <dbReference type="PROSITE" id="PS50870"/>
    </source>
</evidence>
<dbReference type="InterPro" id="IPR024114">
    <property type="entry name" value="Islet_autoAg_Ica1/Ica1-like"/>
</dbReference>
<dbReference type="SUPFAM" id="SSF103657">
    <property type="entry name" value="BAR/IMD domain-like"/>
    <property type="match status" value="1"/>
</dbReference>
<feature type="compositionally biased region" description="Basic and acidic residues" evidence="1">
    <location>
        <begin position="287"/>
        <end position="309"/>
    </location>
</feature>
<dbReference type="Pfam" id="PF06456">
    <property type="entry name" value="Arfaptin"/>
    <property type="match status" value="1"/>
</dbReference>
<accession>A0AAV2MH16</accession>
<dbReference type="InterPro" id="IPR027267">
    <property type="entry name" value="AH/BAR_dom_sf"/>
</dbReference>
<dbReference type="PANTHER" id="PTHR10164:SF3">
    <property type="entry name" value="ISLET CELL AUTOANTIGEN 1"/>
    <property type="match status" value="1"/>
</dbReference>
<feature type="compositionally biased region" description="Basic and acidic residues" evidence="1">
    <location>
        <begin position="347"/>
        <end position="364"/>
    </location>
</feature>